<evidence type="ECO:0000256" key="1">
    <source>
        <dbReference type="ARBA" id="ARBA00004141"/>
    </source>
</evidence>
<feature type="transmembrane region" description="Helical" evidence="3">
    <location>
        <begin position="92"/>
        <end position="110"/>
    </location>
</feature>
<evidence type="ECO:0000313" key="4">
    <source>
        <dbReference type="EMBL" id="KAK9761672.1"/>
    </source>
</evidence>
<dbReference type="PANTHER" id="PTHR11360:SF317">
    <property type="entry name" value="MAJOR FACILITATOR SUPERFAMILY (MFS) PROFILE DOMAIN-CONTAINING PROTEIN-RELATED"/>
    <property type="match status" value="1"/>
</dbReference>
<keyword evidence="5" id="KW-1185">Reference proteome</keyword>
<accession>A0ABR2WJK1</accession>
<keyword evidence="3" id="KW-1133">Transmembrane helix</keyword>
<dbReference type="PANTHER" id="PTHR11360">
    <property type="entry name" value="MONOCARBOXYLATE TRANSPORTER"/>
    <property type="match status" value="1"/>
</dbReference>
<comment type="similarity">
    <text evidence="2">Belongs to the major facilitator superfamily. Monocarboxylate porter (TC 2.A.1.13) family.</text>
</comment>
<evidence type="ECO:0000256" key="2">
    <source>
        <dbReference type="ARBA" id="ARBA00006727"/>
    </source>
</evidence>
<evidence type="ECO:0000256" key="3">
    <source>
        <dbReference type="SAM" id="Phobius"/>
    </source>
</evidence>
<gene>
    <name evidence="4" type="ORF">K7432_013247</name>
</gene>
<feature type="transmembrane region" description="Helical" evidence="3">
    <location>
        <begin position="147"/>
        <end position="171"/>
    </location>
</feature>
<dbReference type="EMBL" id="JASJQH010001274">
    <property type="protein sequence ID" value="KAK9761672.1"/>
    <property type="molecule type" value="Genomic_DNA"/>
</dbReference>
<dbReference type="InterPro" id="IPR011701">
    <property type="entry name" value="MFS"/>
</dbReference>
<feature type="transmembrane region" description="Helical" evidence="3">
    <location>
        <begin position="57"/>
        <end position="77"/>
    </location>
</feature>
<name>A0ABR2WJK1_9FUNG</name>
<comment type="caution">
    <text evidence="4">The sequence shown here is derived from an EMBL/GenBank/DDBJ whole genome shotgun (WGS) entry which is preliminary data.</text>
</comment>
<dbReference type="InterPro" id="IPR050327">
    <property type="entry name" value="Proton-linked_MCT"/>
</dbReference>
<proteinExistence type="inferred from homology"/>
<feature type="transmembrane region" description="Helical" evidence="3">
    <location>
        <begin position="122"/>
        <end position="141"/>
    </location>
</feature>
<dbReference type="Pfam" id="PF07690">
    <property type="entry name" value="MFS_1"/>
    <property type="match status" value="1"/>
</dbReference>
<protein>
    <submittedName>
        <fullName evidence="4">Uncharacterized protein</fullName>
    </submittedName>
</protein>
<evidence type="ECO:0000313" key="5">
    <source>
        <dbReference type="Proteomes" id="UP001479436"/>
    </source>
</evidence>
<dbReference type="Gene3D" id="1.20.1250.20">
    <property type="entry name" value="MFS general substrate transporter like domains"/>
    <property type="match status" value="1"/>
</dbReference>
<reference evidence="4 5" key="1">
    <citation type="submission" date="2023-04" db="EMBL/GenBank/DDBJ databases">
        <title>Genome of Basidiobolus ranarum AG-B5.</title>
        <authorList>
            <person name="Stajich J.E."/>
            <person name="Carter-House D."/>
            <person name="Gryganskyi A."/>
        </authorList>
    </citation>
    <scope>NUCLEOTIDE SEQUENCE [LARGE SCALE GENOMIC DNA]</scope>
    <source>
        <strain evidence="4 5">AG-B5</strain>
    </source>
</reference>
<keyword evidence="3" id="KW-0472">Membrane</keyword>
<dbReference type="SUPFAM" id="SSF103473">
    <property type="entry name" value="MFS general substrate transporter"/>
    <property type="match status" value="1"/>
</dbReference>
<sequence>MSLAASVFRIPPPGYTVESARAVETTQGSKDETKVTMQEQPVIKLTLIESIKSRDYILMYMAFFANAIFGLVCISRLADMLVNLFGKSADEASTIVSINGGFNLFGRIFFSTISDFAGRKNCYLFMLTCQTIILIAFNSIITTNTYWAFLLCMWVLTACYGGGFGVIPAFLTDMYGPTNIGACHGIILTAWSIAGVGGGLVFTAVFQSLKETHGPKSPVLYSTNVYWILAFVVVGLILCCFVRVTIQDRLFPAVPGQIIRFRAFGKIVRLVKGENGMRFEKCSKEQEHAEWTQYLNQRSS</sequence>
<feature type="transmembrane region" description="Helical" evidence="3">
    <location>
        <begin position="183"/>
        <end position="206"/>
    </location>
</feature>
<dbReference type="Proteomes" id="UP001479436">
    <property type="component" value="Unassembled WGS sequence"/>
</dbReference>
<dbReference type="InterPro" id="IPR036259">
    <property type="entry name" value="MFS_trans_sf"/>
</dbReference>
<feature type="transmembrane region" description="Helical" evidence="3">
    <location>
        <begin position="226"/>
        <end position="246"/>
    </location>
</feature>
<organism evidence="4 5">
    <name type="scientific">Basidiobolus ranarum</name>
    <dbReference type="NCBI Taxonomy" id="34480"/>
    <lineage>
        <taxon>Eukaryota</taxon>
        <taxon>Fungi</taxon>
        <taxon>Fungi incertae sedis</taxon>
        <taxon>Zoopagomycota</taxon>
        <taxon>Entomophthoromycotina</taxon>
        <taxon>Basidiobolomycetes</taxon>
        <taxon>Basidiobolales</taxon>
        <taxon>Basidiobolaceae</taxon>
        <taxon>Basidiobolus</taxon>
    </lineage>
</organism>
<comment type="subcellular location">
    <subcellularLocation>
        <location evidence="1">Membrane</location>
        <topology evidence="1">Multi-pass membrane protein</topology>
    </subcellularLocation>
</comment>
<keyword evidence="3" id="KW-0812">Transmembrane</keyword>